<organism evidence="2 3">
    <name type="scientific">Trichoglossum hirsutum</name>
    <dbReference type="NCBI Taxonomy" id="265104"/>
    <lineage>
        <taxon>Eukaryota</taxon>
        <taxon>Fungi</taxon>
        <taxon>Dikarya</taxon>
        <taxon>Ascomycota</taxon>
        <taxon>Pezizomycotina</taxon>
        <taxon>Geoglossomycetes</taxon>
        <taxon>Geoglossales</taxon>
        <taxon>Geoglossaceae</taxon>
        <taxon>Trichoglossum</taxon>
    </lineage>
</organism>
<comment type="caution">
    <text evidence="2">The sequence shown here is derived from an EMBL/GenBank/DDBJ whole genome shotgun (WGS) entry which is preliminary data.</text>
</comment>
<dbReference type="PANTHER" id="PTHR38030">
    <property type="entry name" value="PROTOPORPHYRINOGEN IX DEHYDROGENASE [MENAQUINONE]"/>
    <property type="match status" value="1"/>
</dbReference>
<dbReference type="PANTHER" id="PTHR38030:SF2">
    <property type="entry name" value="PROTOPORPHYRINOGEN IX DEHYDROGENASE [QUINONE]"/>
    <property type="match status" value="1"/>
</dbReference>
<dbReference type="Proteomes" id="UP000750711">
    <property type="component" value="Unassembled WGS sequence"/>
</dbReference>
<dbReference type="GO" id="GO:0006783">
    <property type="term" value="P:heme biosynthetic process"/>
    <property type="evidence" value="ECO:0007669"/>
    <property type="project" value="TreeGrafter"/>
</dbReference>
<dbReference type="EMBL" id="JAGHQM010001190">
    <property type="protein sequence ID" value="KAH0556191.1"/>
    <property type="molecule type" value="Genomic_DNA"/>
</dbReference>
<dbReference type="Gene3D" id="3.40.50.360">
    <property type="match status" value="1"/>
</dbReference>
<name>A0A9P8L8F0_9PEZI</name>
<keyword evidence="3" id="KW-1185">Reference proteome</keyword>
<dbReference type="AlphaFoldDB" id="A0A9P8L8F0"/>
<evidence type="ECO:0000313" key="2">
    <source>
        <dbReference type="EMBL" id="KAH0556191.1"/>
    </source>
</evidence>
<dbReference type="SUPFAM" id="SSF52218">
    <property type="entry name" value="Flavoproteins"/>
    <property type="match status" value="1"/>
</dbReference>
<reference evidence="2" key="1">
    <citation type="submission" date="2021-03" db="EMBL/GenBank/DDBJ databases">
        <title>Comparative genomics and phylogenomic investigation of the class Geoglossomycetes provide insights into ecological specialization and systematics.</title>
        <authorList>
            <person name="Melie T."/>
            <person name="Pirro S."/>
            <person name="Miller A.N."/>
            <person name="Quandt A."/>
        </authorList>
    </citation>
    <scope>NUCLEOTIDE SEQUENCE</scope>
    <source>
        <strain evidence="2">CAQ_001_2017</strain>
    </source>
</reference>
<protein>
    <recommendedName>
        <fullName evidence="1">Flavodoxin domain-containing protein</fullName>
    </recommendedName>
</protein>
<dbReference type="InterPro" id="IPR052200">
    <property type="entry name" value="Protoporphyrinogen_IX_DH"/>
</dbReference>
<accession>A0A9P8L8F0</accession>
<sequence>MKILVAYASAQGSTKEIAERIATRIRSSVGEAVCQPVDNIEQVNGYDAVVIGSAIHNGKWLPEASDFIHRDSEALVKQPLWAFSVGMADAFPRLFRKRAAALEETQMADAISHDIIPKSHKLFSGVLQAETAPAMLRVILRVFGGRLGDLRDWSAIDGWADEIALQLQGSTSSALNSDVPS</sequence>
<dbReference type="GO" id="GO:0010181">
    <property type="term" value="F:FMN binding"/>
    <property type="evidence" value="ECO:0007669"/>
    <property type="project" value="TreeGrafter"/>
</dbReference>
<proteinExistence type="predicted"/>
<dbReference type="InterPro" id="IPR029039">
    <property type="entry name" value="Flavoprotein-like_sf"/>
</dbReference>
<dbReference type="InterPro" id="IPR026816">
    <property type="entry name" value="Flavodoxin_dom"/>
</dbReference>
<evidence type="ECO:0000259" key="1">
    <source>
        <dbReference type="Pfam" id="PF12724"/>
    </source>
</evidence>
<feature type="domain" description="Flavodoxin" evidence="1">
    <location>
        <begin position="4"/>
        <end position="140"/>
    </location>
</feature>
<evidence type="ECO:0000313" key="3">
    <source>
        <dbReference type="Proteomes" id="UP000750711"/>
    </source>
</evidence>
<gene>
    <name evidence="2" type="ORF">GP486_005879</name>
</gene>
<dbReference type="Pfam" id="PF12724">
    <property type="entry name" value="Flavodoxin_5"/>
    <property type="match status" value="1"/>
</dbReference>
<dbReference type="GO" id="GO:0070819">
    <property type="term" value="F:menaquinone-dependent protoporphyrinogen oxidase activity"/>
    <property type="evidence" value="ECO:0007669"/>
    <property type="project" value="TreeGrafter"/>
</dbReference>